<comment type="caution">
    <text evidence="1">The sequence shown here is derived from an EMBL/GenBank/DDBJ whole genome shotgun (WGS) entry which is preliminary data.</text>
</comment>
<evidence type="ECO:0000313" key="2">
    <source>
        <dbReference type="Proteomes" id="UP000023152"/>
    </source>
</evidence>
<protein>
    <submittedName>
        <fullName evidence="1">Uncharacterized protein</fullName>
    </submittedName>
</protein>
<evidence type="ECO:0000313" key="1">
    <source>
        <dbReference type="EMBL" id="ETO07526.1"/>
    </source>
</evidence>
<keyword evidence="2" id="KW-1185">Reference proteome</keyword>
<dbReference type="EMBL" id="ASPP01026088">
    <property type="protein sequence ID" value="ETO07526.1"/>
    <property type="molecule type" value="Genomic_DNA"/>
</dbReference>
<accession>X6M1P3</accession>
<organism evidence="1 2">
    <name type="scientific">Reticulomyxa filosa</name>
    <dbReference type="NCBI Taxonomy" id="46433"/>
    <lineage>
        <taxon>Eukaryota</taxon>
        <taxon>Sar</taxon>
        <taxon>Rhizaria</taxon>
        <taxon>Retaria</taxon>
        <taxon>Foraminifera</taxon>
        <taxon>Monothalamids</taxon>
        <taxon>Reticulomyxidae</taxon>
        <taxon>Reticulomyxa</taxon>
    </lineage>
</organism>
<reference evidence="1 2" key="1">
    <citation type="journal article" date="2013" name="Curr. Biol.">
        <title>The Genome of the Foraminiferan Reticulomyxa filosa.</title>
        <authorList>
            <person name="Glockner G."/>
            <person name="Hulsmann N."/>
            <person name="Schleicher M."/>
            <person name="Noegel A.A."/>
            <person name="Eichinger L."/>
            <person name="Gallinger C."/>
            <person name="Pawlowski J."/>
            <person name="Sierra R."/>
            <person name="Euteneuer U."/>
            <person name="Pillet L."/>
            <person name="Moustafa A."/>
            <person name="Platzer M."/>
            <person name="Groth M."/>
            <person name="Szafranski K."/>
            <person name="Schliwa M."/>
        </authorList>
    </citation>
    <scope>NUCLEOTIDE SEQUENCE [LARGE SCALE GENOMIC DNA]</scope>
</reference>
<name>X6M1P3_RETFI</name>
<dbReference type="Proteomes" id="UP000023152">
    <property type="component" value="Unassembled WGS sequence"/>
</dbReference>
<gene>
    <name evidence="1" type="ORF">RFI_29866</name>
</gene>
<proteinExistence type="predicted"/>
<dbReference type="AlphaFoldDB" id="X6M1P3"/>
<sequence>MQLGAIHKGGDCRRPLLNTIASEQDLVDIGISSKFNRRRIWQQIQDFRLAMREFDQWLDEIQMRGLYKSQLEKHGVVTVGALLRIIGPAKRQLVQYICQQPADEIEKCFYPRRKKQHFIIKKKFVPLKKTSLWKKEKKKFFSIVVNASLFELKKLIKDIFNK</sequence>